<comment type="caution">
    <text evidence="2">The sequence shown here is derived from an EMBL/GenBank/DDBJ whole genome shotgun (WGS) entry which is preliminary data.</text>
</comment>
<dbReference type="OrthoDB" id="631005at2759"/>
<protein>
    <submittedName>
        <fullName evidence="2">Uncharacterized protein</fullName>
    </submittedName>
</protein>
<reference evidence="2" key="2">
    <citation type="journal article" date="2022" name="Hortic Res">
        <title>The genome of Dioscorea zingiberensis sheds light on the biosynthesis, origin and evolution of the medicinally important diosgenin saponins.</title>
        <authorList>
            <person name="Li Y."/>
            <person name="Tan C."/>
            <person name="Li Z."/>
            <person name="Guo J."/>
            <person name="Li S."/>
            <person name="Chen X."/>
            <person name="Wang C."/>
            <person name="Dai X."/>
            <person name="Yang H."/>
            <person name="Song W."/>
            <person name="Hou L."/>
            <person name="Xu J."/>
            <person name="Tong Z."/>
            <person name="Xu A."/>
            <person name="Yuan X."/>
            <person name="Wang W."/>
            <person name="Yang Q."/>
            <person name="Chen L."/>
            <person name="Sun Z."/>
            <person name="Wang K."/>
            <person name="Pan B."/>
            <person name="Chen J."/>
            <person name="Bao Y."/>
            <person name="Liu F."/>
            <person name="Qi X."/>
            <person name="Gang D.R."/>
            <person name="Wen J."/>
            <person name="Li J."/>
        </authorList>
    </citation>
    <scope>NUCLEOTIDE SEQUENCE</scope>
    <source>
        <strain evidence="2">Dzin_1.0</strain>
    </source>
</reference>
<evidence type="ECO:0000313" key="3">
    <source>
        <dbReference type="Proteomes" id="UP001085076"/>
    </source>
</evidence>
<proteinExistence type="predicted"/>
<reference evidence="2" key="1">
    <citation type="submission" date="2021-03" db="EMBL/GenBank/DDBJ databases">
        <authorList>
            <person name="Li Z."/>
            <person name="Yang C."/>
        </authorList>
    </citation>
    <scope>NUCLEOTIDE SEQUENCE</scope>
    <source>
        <strain evidence="2">Dzin_1.0</strain>
        <tissue evidence="2">Leaf</tissue>
    </source>
</reference>
<organism evidence="2 3">
    <name type="scientific">Dioscorea zingiberensis</name>
    <dbReference type="NCBI Taxonomy" id="325984"/>
    <lineage>
        <taxon>Eukaryota</taxon>
        <taxon>Viridiplantae</taxon>
        <taxon>Streptophyta</taxon>
        <taxon>Embryophyta</taxon>
        <taxon>Tracheophyta</taxon>
        <taxon>Spermatophyta</taxon>
        <taxon>Magnoliopsida</taxon>
        <taxon>Liliopsida</taxon>
        <taxon>Dioscoreales</taxon>
        <taxon>Dioscoreaceae</taxon>
        <taxon>Dioscorea</taxon>
    </lineage>
</organism>
<feature type="region of interest" description="Disordered" evidence="1">
    <location>
        <begin position="1"/>
        <end position="21"/>
    </location>
</feature>
<dbReference type="PANTHER" id="PTHR36075:SF1">
    <property type="entry name" value="OS03G0595200 PROTEIN"/>
    <property type="match status" value="1"/>
</dbReference>
<keyword evidence="3" id="KW-1185">Reference proteome</keyword>
<sequence length="198" mass="22496">MVAAMGDGQETEVGMGQTLMGSSAWELEERRRWRRRRSRSISVAMVFDEVPRRTRGEEHEWDSDGFVIPSLSIEDSDVISNNVPELIDPKLPPKEEEKIYLGPHGAPRSQSKQQELTATSHRQKLKHKVKEADWKFGGTGRENKVESLRELVGSRTTPRKSTPLLPTYLVPSSKSQGFTLRFLQSDPRCCEDLMKLCS</sequence>
<evidence type="ECO:0000256" key="1">
    <source>
        <dbReference type="SAM" id="MobiDB-lite"/>
    </source>
</evidence>
<dbReference type="AlphaFoldDB" id="A0A9D5H518"/>
<dbReference type="PANTHER" id="PTHR36075">
    <property type="entry name" value="BNAA10G09820D PROTEIN"/>
    <property type="match status" value="1"/>
</dbReference>
<evidence type="ECO:0000313" key="2">
    <source>
        <dbReference type="EMBL" id="KAJ0963540.1"/>
    </source>
</evidence>
<dbReference type="EMBL" id="JAGGNH010000009">
    <property type="protein sequence ID" value="KAJ0963540.1"/>
    <property type="molecule type" value="Genomic_DNA"/>
</dbReference>
<accession>A0A9D5H518</accession>
<dbReference type="Proteomes" id="UP001085076">
    <property type="component" value="Miscellaneous, Linkage group lg09"/>
</dbReference>
<gene>
    <name evidence="2" type="ORF">J5N97_028662</name>
</gene>
<name>A0A9D5H518_9LILI</name>